<evidence type="ECO:0000256" key="1">
    <source>
        <dbReference type="SAM" id="MobiDB-lite"/>
    </source>
</evidence>
<protein>
    <submittedName>
        <fullName evidence="2">Uncharacterized protein</fullName>
    </submittedName>
</protein>
<feature type="compositionally biased region" description="Polar residues" evidence="1">
    <location>
        <begin position="68"/>
        <end position="87"/>
    </location>
</feature>
<proteinExistence type="predicted"/>
<reference evidence="2 3" key="1">
    <citation type="submission" date="2019-03" db="EMBL/GenBank/DDBJ databases">
        <title>First draft genome of Liparis tanakae, snailfish: a comprehensive survey of snailfish specific genes.</title>
        <authorList>
            <person name="Kim W."/>
            <person name="Song I."/>
            <person name="Jeong J.-H."/>
            <person name="Kim D."/>
            <person name="Kim S."/>
            <person name="Ryu S."/>
            <person name="Song J.Y."/>
            <person name="Lee S.K."/>
        </authorList>
    </citation>
    <scope>NUCLEOTIDE SEQUENCE [LARGE SCALE GENOMIC DNA]</scope>
    <source>
        <tissue evidence="2">Muscle</tissue>
    </source>
</reference>
<organism evidence="2 3">
    <name type="scientific">Liparis tanakae</name>
    <name type="common">Tanaka's snailfish</name>
    <dbReference type="NCBI Taxonomy" id="230148"/>
    <lineage>
        <taxon>Eukaryota</taxon>
        <taxon>Metazoa</taxon>
        <taxon>Chordata</taxon>
        <taxon>Craniata</taxon>
        <taxon>Vertebrata</taxon>
        <taxon>Euteleostomi</taxon>
        <taxon>Actinopterygii</taxon>
        <taxon>Neopterygii</taxon>
        <taxon>Teleostei</taxon>
        <taxon>Neoteleostei</taxon>
        <taxon>Acanthomorphata</taxon>
        <taxon>Eupercaria</taxon>
        <taxon>Perciformes</taxon>
        <taxon>Cottioidei</taxon>
        <taxon>Cottales</taxon>
        <taxon>Liparidae</taxon>
        <taxon>Liparis</taxon>
    </lineage>
</organism>
<evidence type="ECO:0000313" key="3">
    <source>
        <dbReference type="Proteomes" id="UP000314294"/>
    </source>
</evidence>
<comment type="caution">
    <text evidence="2">The sequence shown here is derived from an EMBL/GenBank/DDBJ whole genome shotgun (WGS) entry which is preliminary data.</text>
</comment>
<sequence>MAAGNPRTLVASNMEASGGGLGRPKARTFPGVGEQGFLAELLGDVEEASAEVHRGQGVLGEQGDQAQQMCHRSPSPTHLSVRMSSTLPVEVKDR</sequence>
<feature type="region of interest" description="Disordered" evidence="1">
    <location>
        <begin position="1"/>
        <end position="27"/>
    </location>
</feature>
<dbReference type="AlphaFoldDB" id="A0A4Z2F299"/>
<keyword evidence="3" id="KW-1185">Reference proteome</keyword>
<dbReference type="Proteomes" id="UP000314294">
    <property type="component" value="Unassembled WGS sequence"/>
</dbReference>
<accession>A0A4Z2F299</accession>
<dbReference type="EMBL" id="SRLO01001849">
    <property type="protein sequence ID" value="TNN35010.1"/>
    <property type="molecule type" value="Genomic_DNA"/>
</dbReference>
<evidence type="ECO:0000313" key="2">
    <source>
        <dbReference type="EMBL" id="TNN35010.1"/>
    </source>
</evidence>
<feature type="region of interest" description="Disordered" evidence="1">
    <location>
        <begin position="68"/>
        <end position="94"/>
    </location>
</feature>
<name>A0A4Z2F299_9TELE</name>
<gene>
    <name evidence="2" type="ORF">EYF80_054822</name>
</gene>